<proteinExistence type="predicted"/>
<dbReference type="InterPro" id="IPR013325">
    <property type="entry name" value="RNA_pol_sigma_r2"/>
</dbReference>
<protein>
    <recommendedName>
        <fullName evidence="2">RNA polymerase sigma-70 region 1.2 domain-containing protein</fullName>
    </recommendedName>
</protein>
<dbReference type="GO" id="GO:0006352">
    <property type="term" value="P:DNA-templated transcription initiation"/>
    <property type="evidence" value="ECO:0007669"/>
    <property type="project" value="InterPro"/>
</dbReference>
<dbReference type="Pfam" id="PF00140">
    <property type="entry name" value="Sigma70_r1_2"/>
    <property type="match status" value="1"/>
</dbReference>
<dbReference type="GO" id="GO:0003677">
    <property type="term" value="F:DNA binding"/>
    <property type="evidence" value="ECO:0007669"/>
    <property type="project" value="InterPro"/>
</dbReference>
<dbReference type="InterPro" id="IPR009042">
    <property type="entry name" value="RNA_pol_sigma70_r1_2"/>
</dbReference>
<sequence length="85" mass="9429">MATDTKQDGVMTQAPPRGSSGNSTGESDPVESYWHDIRDFHPLSRKQETELVQRAREGDRSASDALVTANLRFVVSVAKKYNNYG</sequence>
<feature type="non-terminal residue" evidence="3">
    <location>
        <position position="85"/>
    </location>
</feature>
<dbReference type="Gene3D" id="1.10.601.10">
    <property type="entry name" value="RNA Polymerase Primary Sigma Factor"/>
    <property type="match status" value="1"/>
</dbReference>
<gene>
    <name evidence="3" type="ORF">METZ01_LOCUS442888</name>
</gene>
<dbReference type="SUPFAM" id="SSF88946">
    <property type="entry name" value="Sigma2 domain of RNA polymerase sigma factors"/>
    <property type="match status" value="1"/>
</dbReference>
<evidence type="ECO:0000256" key="1">
    <source>
        <dbReference type="SAM" id="MobiDB-lite"/>
    </source>
</evidence>
<dbReference type="AlphaFoldDB" id="A0A382Z3E1"/>
<feature type="region of interest" description="Disordered" evidence="1">
    <location>
        <begin position="1"/>
        <end position="32"/>
    </location>
</feature>
<accession>A0A382Z3E1</accession>
<dbReference type="EMBL" id="UINC01180702">
    <property type="protein sequence ID" value="SVD90034.1"/>
    <property type="molecule type" value="Genomic_DNA"/>
</dbReference>
<dbReference type="InterPro" id="IPR050813">
    <property type="entry name" value="Sigma-70_Factor"/>
</dbReference>
<organism evidence="3">
    <name type="scientific">marine metagenome</name>
    <dbReference type="NCBI Taxonomy" id="408172"/>
    <lineage>
        <taxon>unclassified sequences</taxon>
        <taxon>metagenomes</taxon>
        <taxon>ecological metagenomes</taxon>
    </lineage>
</organism>
<evidence type="ECO:0000313" key="3">
    <source>
        <dbReference type="EMBL" id="SVD90034.1"/>
    </source>
</evidence>
<dbReference type="PANTHER" id="PTHR30376:SF3">
    <property type="entry name" value="RNA POLYMERASE SIGMA FACTOR RPOH"/>
    <property type="match status" value="1"/>
</dbReference>
<dbReference type="PANTHER" id="PTHR30376">
    <property type="entry name" value="SIGMA FACTOR RPOH HEAT SHOCK RELATED"/>
    <property type="match status" value="1"/>
</dbReference>
<evidence type="ECO:0000259" key="2">
    <source>
        <dbReference type="Pfam" id="PF00140"/>
    </source>
</evidence>
<dbReference type="GO" id="GO:0016987">
    <property type="term" value="F:sigma factor activity"/>
    <property type="evidence" value="ECO:0007669"/>
    <property type="project" value="InterPro"/>
</dbReference>
<reference evidence="3" key="1">
    <citation type="submission" date="2018-05" db="EMBL/GenBank/DDBJ databases">
        <authorList>
            <person name="Lanie J.A."/>
            <person name="Ng W.-L."/>
            <person name="Kazmierczak K.M."/>
            <person name="Andrzejewski T.M."/>
            <person name="Davidsen T.M."/>
            <person name="Wayne K.J."/>
            <person name="Tettelin H."/>
            <person name="Glass J.I."/>
            <person name="Rusch D."/>
            <person name="Podicherti R."/>
            <person name="Tsui H.-C.T."/>
            <person name="Winkler M.E."/>
        </authorList>
    </citation>
    <scope>NUCLEOTIDE SEQUENCE</scope>
</reference>
<name>A0A382Z3E1_9ZZZZ</name>
<feature type="domain" description="RNA polymerase sigma-70 region 1.2" evidence="2">
    <location>
        <begin position="28"/>
        <end position="60"/>
    </location>
</feature>